<feature type="region of interest" description="Disordered" evidence="2">
    <location>
        <begin position="320"/>
        <end position="344"/>
    </location>
</feature>
<evidence type="ECO:0000259" key="3">
    <source>
        <dbReference type="Pfam" id="PF03981"/>
    </source>
</evidence>
<dbReference type="EMBL" id="JABELV010000063">
    <property type="protein sequence ID" value="KAG7539658.1"/>
    <property type="molecule type" value="Genomic_DNA"/>
</dbReference>
<evidence type="ECO:0000256" key="2">
    <source>
        <dbReference type="SAM" id="MobiDB-lite"/>
    </source>
</evidence>
<dbReference type="OrthoDB" id="10253878at2759"/>
<dbReference type="PANTHER" id="PTHR12184">
    <property type="entry name" value="UBIQUINOL-CYTOCHROME C REDUCTASE COMPLEX ASSEMBLY FACTOR 1 FAMILY MEMBER"/>
    <property type="match status" value="1"/>
</dbReference>
<dbReference type="Proteomes" id="UP000812966">
    <property type="component" value="Unassembled WGS sequence"/>
</dbReference>
<feature type="compositionally biased region" description="Low complexity" evidence="2">
    <location>
        <begin position="61"/>
        <end position="70"/>
    </location>
</feature>
<feature type="region of interest" description="Disordered" evidence="2">
    <location>
        <begin position="1"/>
        <end position="73"/>
    </location>
</feature>
<dbReference type="AlphaFoldDB" id="A0A8K0JM65"/>
<accession>A0A8K0JM65</accession>
<gene>
    <name evidence="4" type="ORF">FFLO_03457</name>
</gene>
<feature type="compositionally biased region" description="Polar residues" evidence="2">
    <location>
        <begin position="13"/>
        <end position="23"/>
    </location>
</feature>
<dbReference type="GO" id="GO:0034551">
    <property type="term" value="P:mitochondrial respiratory chain complex III assembly"/>
    <property type="evidence" value="ECO:0007669"/>
    <property type="project" value="TreeGrafter"/>
</dbReference>
<dbReference type="InterPro" id="IPR021150">
    <property type="entry name" value="Ubiq_cyt_c_chap"/>
</dbReference>
<dbReference type="PANTHER" id="PTHR12184:SF1">
    <property type="entry name" value="UBIQUINOL-CYTOCHROME-C REDUCTASE COMPLEX ASSEMBLY FACTOR 1"/>
    <property type="match status" value="1"/>
</dbReference>
<name>A0A8K0JM65_9TREE</name>
<keyword evidence="5" id="KW-1185">Reference proteome</keyword>
<feature type="compositionally biased region" description="Pro residues" evidence="2">
    <location>
        <begin position="40"/>
        <end position="60"/>
    </location>
</feature>
<comment type="caution">
    <text evidence="4">The sequence shown here is derived from an EMBL/GenBank/DDBJ whole genome shotgun (WGS) entry which is preliminary data.</text>
</comment>
<evidence type="ECO:0000313" key="5">
    <source>
        <dbReference type="Proteomes" id="UP000812966"/>
    </source>
</evidence>
<protein>
    <recommendedName>
        <fullName evidence="3">Ubiquinol-cytochrome c chaperone domain-containing protein</fullName>
    </recommendedName>
</protein>
<feature type="domain" description="Ubiquinol-cytochrome c chaperone" evidence="3">
    <location>
        <begin position="123"/>
        <end position="321"/>
    </location>
</feature>
<sequence>MSLRTAVSPALRQATSIARSSPTILARTYATKPPLSSEPLPQPRPVYPPPSNPFQPPPQASPSNSSTQQTGQQHSPFKVSIVKALAKLMGYNTRSVTAIRETGNMCGSIVRAVEKDHDFWYGECGLPATYQTFFQLHLVYLYLLLPRLRALPNTTTLGRSSTSISQTYQTELLTHFFALAENQMRVTLGQGERERVVRNYMKEMGEQWKGAGIGFDYAISIGQDLPEIPAGERSSKGGDAELAAWVWRNLFAARYSDLPSDFTPTTNTAAIPAEQDTVKSDPSNPVHHLKLPAQLAQIVAFIRRELYRLDQLSDEDIEQGRTGEFGPVREITGRRGGAETVDGA</sequence>
<evidence type="ECO:0000256" key="1">
    <source>
        <dbReference type="ARBA" id="ARBA00006407"/>
    </source>
</evidence>
<proteinExistence type="inferred from homology"/>
<dbReference type="Pfam" id="PF03981">
    <property type="entry name" value="Ubiq_cyt_C_chap"/>
    <property type="match status" value="1"/>
</dbReference>
<organism evidence="4 5">
    <name type="scientific">Filobasidium floriforme</name>
    <dbReference type="NCBI Taxonomy" id="5210"/>
    <lineage>
        <taxon>Eukaryota</taxon>
        <taxon>Fungi</taxon>
        <taxon>Dikarya</taxon>
        <taxon>Basidiomycota</taxon>
        <taxon>Agaricomycotina</taxon>
        <taxon>Tremellomycetes</taxon>
        <taxon>Filobasidiales</taxon>
        <taxon>Filobasidiaceae</taxon>
        <taxon>Filobasidium</taxon>
    </lineage>
</organism>
<evidence type="ECO:0000313" key="4">
    <source>
        <dbReference type="EMBL" id="KAG7539658.1"/>
    </source>
</evidence>
<dbReference type="InterPro" id="IPR007129">
    <property type="entry name" value="Ubiqinol_cyt_c_chaperone_CPB3"/>
</dbReference>
<comment type="similarity">
    <text evidence="1">Belongs to the CBP3 family.</text>
</comment>
<dbReference type="GO" id="GO:0005739">
    <property type="term" value="C:mitochondrion"/>
    <property type="evidence" value="ECO:0007669"/>
    <property type="project" value="TreeGrafter"/>
</dbReference>
<reference evidence="4" key="1">
    <citation type="submission" date="2020-04" db="EMBL/GenBank/DDBJ databases">
        <title>Analysis of mating type loci in Filobasidium floriforme.</title>
        <authorList>
            <person name="Nowrousian M."/>
        </authorList>
    </citation>
    <scope>NUCLEOTIDE SEQUENCE</scope>
    <source>
        <strain evidence="4">CBS 6242</strain>
    </source>
</reference>